<name>A0A1I4AKI1_9GAMM</name>
<accession>A0A1I4AKI1</accession>
<gene>
    <name evidence="1" type="ORF">SAMN04244571_01077</name>
    <name evidence="2" type="ORF">SAMN04244574_01067</name>
</gene>
<reference evidence="1 3" key="2">
    <citation type="submission" date="2016-10" db="EMBL/GenBank/DDBJ databases">
        <authorList>
            <person name="Varghese N."/>
            <person name="Submissions S."/>
        </authorList>
    </citation>
    <scope>NUCLEOTIDE SEQUENCE [LARGE SCALE GENOMIC DNA]</scope>
    <source>
        <strain evidence="1 3">DSM 282</strain>
    </source>
</reference>
<sequence>MGEARAGGGLYRRLIERIACALAGAEAVRWRGGAEPGVLELRDLSPAERALIRAWLRQDVQWLRGWQAAAEELALIERQERAVRAFVPVDSLAGSRRLRPLGHPRLFCALCGRAVRQRRAGCIAACPVCASRLFLVGHRQRHRESDCR</sequence>
<evidence type="ECO:0000313" key="2">
    <source>
        <dbReference type="EMBL" id="SFK56995.1"/>
    </source>
</evidence>
<keyword evidence="3" id="KW-1185">Reference proteome</keyword>
<evidence type="ECO:0000313" key="1">
    <source>
        <dbReference type="EMBL" id="SFB00290.1"/>
    </source>
</evidence>
<organism evidence="2 4">
    <name type="scientific">Azotobacter beijerinckii</name>
    <dbReference type="NCBI Taxonomy" id="170623"/>
    <lineage>
        <taxon>Bacteria</taxon>
        <taxon>Pseudomonadati</taxon>
        <taxon>Pseudomonadota</taxon>
        <taxon>Gammaproteobacteria</taxon>
        <taxon>Pseudomonadales</taxon>
        <taxon>Pseudomonadaceae</taxon>
        <taxon>Azotobacter</taxon>
    </lineage>
</organism>
<dbReference type="EMBL" id="FOSX01000011">
    <property type="protein sequence ID" value="SFK56995.1"/>
    <property type="molecule type" value="Genomic_DNA"/>
</dbReference>
<evidence type="ECO:0000313" key="3">
    <source>
        <dbReference type="Proteomes" id="UP000198861"/>
    </source>
</evidence>
<protein>
    <submittedName>
        <fullName evidence="2">Uncharacterized protein</fullName>
    </submittedName>
</protein>
<dbReference type="RefSeq" id="WP_090936807.1">
    <property type="nucleotide sequence ID" value="NZ_FOKJ01000011.1"/>
</dbReference>
<dbReference type="Proteomes" id="UP000199579">
    <property type="component" value="Unassembled WGS sequence"/>
</dbReference>
<evidence type="ECO:0000313" key="4">
    <source>
        <dbReference type="Proteomes" id="UP000199579"/>
    </source>
</evidence>
<dbReference type="AlphaFoldDB" id="A0A1I4AKI1"/>
<proteinExistence type="predicted"/>
<dbReference type="Proteomes" id="UP000198861">
    <property type="component" value="Unassembled WGS sequence"/>
</dbReference>
<dbReference type="EMBL" id="FOKJ01000011">
    <property type="protein sequence ID" value="SFB00290.1"/>
    <property type="molecule type" value="Genomic_DNA"/>
</dbReference>
<reference evidence="2 4" key="1">
    <citation type="submission" date="2016-10" db="EMBL/GenBank/DDBJ databases">
        <authorList>
            <person name="de Groot N.N."/>
        </authorList>
    </citation>
    <scope>NUCLEOTIDE SEQUENCE [LARGE SCALE GENOMIC DNA]</scope>
    <source>
        <strain evidence="2 4">DSM 381</strain>
    </source>
</reference>